<dbReference type="PANTHER" id="PTHR11774:SF11">
    <property type="entry name" value="GERANYLGERANYL TRANSFERASE TYPE-2 SUBUNIT BETA"/>
    <property type="match status" value="1"/>
</dbReference>
<keyword evidence="3" id="KW-0637">Prenyltransferase</keyword>
<feature type="region of interest" description="Disordered" evidence="10">
    <location>
        <begin position="545"/>
        <end position="578"/>
    </location>
</feature>
<dbReference type="Proteomes" id="UP000030754">
    <property type="component" value="Unassembled WGS sequence"/>
</dbReference>
<accession>U6N6C5</accession>
<dbReference type="InterPro" id="IPR008930">
    <property type="entry name" value="Terpenoid_cyclase/PrenylTrfase"/>
</dbReference>
<dbReference type="InterPro" id="IPR045089">
    <property type="entry name" value="PGGT1B-like"/>
</dbReference>
<evidence type="ECO:0000256" key="8">
    <source>
        <dbReference type="ARBA" id="ARBA00030816"/>
    </source>
</evidence>
<dbReference type="AlphaFoldDB" id="U6N6C5"/>
<evidence type="ECO:0000256" key="9">
    <source>
        <dbReference type="ARBA" id="ARBA00032766"/>
    </source>
</evidence>
<dbReference type="GO" id="GO:0046872">
    <property type="term" value="F:metal ion binding"/>
    <property type="evidence" value="ECO:0007669"/>
    <property type="project" value="UniProtKB-KW"/>
</dbReference>
<feature type="region of interest" description="Disordered" evidence="10">
    <location>
        <begin position="168"/>
        <end position="201"/>
    </location>
</feature>
<feature type="domain" description="Prenyltransferase alpha-alpha toroid" evidence="11">
    <location>
        <begin position="591"/>
        <end position="625"/>
    </location>
</feature>
<dbReference type="OrthoDB" id="24893at2759"/>
<gene>
    <name evidence="12" type="ORF">ENH_00080720</name>
</gene>
<feature type="domain" description="Prenyltransferase alpha-alpha toroid" evidence="11">
    <location>
        <begin position="213"/>
        <end position="333"/>
    </location>
</feature>
<keyword evidence="5" id="KW-0479">Metal-binding</keyword>
<proteinExistence type="inferred from homology"/>
<organism evidence="12 13">
    <name type="scientific">Eimeria necatrix</name>
    <dbReference type="NCBI Taxonomy" id="51315"/>
    <lineage>
        <taxon>Eukaryota</taxon>
        <taxon>Sar</taxon>
        <taxon>Alveolata</taxon>
        <taxon>Apicomplexa</taxon>
        <taxon>Conoidasida</taxon>
        <taxon>Coccidia</taxon>
        <taxon>Eucoccidiorida</taxon>
        <taxon>Eimeriorina</taxon>
        <taxon>Eimeriidae</taxon>
        <taxon>Eimeria</taxon>
    </lineage>
</organism>
<dbReference type="InterPro" id="IPR001330">
    <property type="entry name" value="Prenyltrans"/>
</dbReference>
<reference evidence="12" key="2">
    <citation type="submission" date="2013-10" db="EMBL/GenBank/DDBJ databases">
        <authorList>
            <person name="Aslett M."/>
        </authorList>
    </citation>
    <scope>NUCLEOTIDE SEQUENCE [LARGE SCALE GENOMIC DNA]</scope>
    <source>
        <strain evidence="12">Houghton</strain>
    </source>
</reference>
<evidence type="ECO:0000259" key="11">
    <source>
        <dbReference type="Pfam" id="PF00432"/>
    </source>
</evidence>
<keyword evidence="7" id="KW-0862">Zinc</keyword>
<dbReference type="VEuPathDB" id="ToxoDB:ENH_00080720"/>
<dbReference type="RefSeq" id="XP_013438711.1">
    <property type="nucleotide sequence ID" value="XM_013583257.1"/>
</dbReference>
<dbReference type="PANTHER" id="PTHR11774">
    <property type="entry name" value="GERANYLGERANYL TRANSFERASE TYPE BETA SUBUNIT"/>
    <property type="match status" value="1"/>
</dbReference>
<name>U6N6C5_9EIME</name>
<comment type="similarity">
    <text evidence="2">Belongs to the protein prenyltransferase subunit beta family.</text>
</comment>
<evidence type="ECO:0000256" key="2">
    <source>
        <dbReference type="ARBA" id="ARBA00010497"/>
    </source>
</evidence>
<keyword evidence="6" id="KW-0677">Repeat</keyword>
<dbReference type="Pfam" id="PF00432">
    <property type="entry name" value="Prenyltrans"/>
    <property type="match status" value="4"/>
</dbReference>
<keyword evidence="13" id="KW-1185">Reference proteome</keyword>
<evidence type="ECO:0000313" key="13">
    <source>
        <dbReference type="Proteomes" id="UP000030754"/>
    </source>
</evidence>
<evidence type="ECO:0000256" key="4">
    <source>
        <dbReference type="ARBA" id="ARBA00022679"/>
    </source>
</evidence>
<keyword evidence="4 12" id="KW-0808">Transferase</keyword>
<dbReference type="EMBL" id="HG725903">
    <property type="protein sequence ID" value="CDJ70245.1"/>
    <property type="molecule type" value="Genomic_DNA"/>
</dbReference>
<sequence>MEKQTKGAATTVAAEADSSCHGSTGHYGCCWYLNVASHQSFVQQQLQRGLGLLTLSTCVDEIPCICADGGFAGVPHAPFMEMVQQQQSMISGVYWTLCSLALLQPSAVTELPRAALLPVPHEVRMALLHKAILPCFRKRQCSGWLPAAADACSFPSVTSKMPTDAIPERGRMRRGRKGDAETSPSTQVASSGEAALPPANAGTAFTTTGRHVSCSKAVLGFSSGPAKEAVATALCTCSGLQALALLGALSSLSSEALQQLRRFLLLLQRREDGAFANTLHPSCWGSFCKDCTKTRPLGKASARMLAGEKIWEKEGDVRCTFCCLLSLKLIHAAAKAQRQTGPATSPQSSTSKPSGAARERRGSYTDEAAAVPASAEHASCLEGYREPEGISGESRAKLCHDASWEAFMSNPFAGVRVDATVSWLTSLIAADGGVGVSPGAEPHAGAAFCLVGCLSLLGKRHALGANEQRRLERWLRERQLPEGSLQGRPGKRGDSCYTFWVTAALLLMGKQPLKLLQASALADYVAAAQHPLGGISRVAALKGATADGSRGPASTSRNDKGIQETTKQESGENRSGTCSPLRLLHVGALDLTDEQMRLPDPFHTFFALAGLSLLANSGDTDMRQQDQRWRMQPQQHQEQQQKGQGWQETCKRLLKPVDPETALPLQLAENIVSFAGKNS</sequence>
<protein>
    <recommendedName>
        <fullName evidence="8">Geranylgeranyl transferase type II subunit beta</fullName>
    </recommendedName>
    <alternativeName>
        <fullName evidence="9">Type II protein geranyl-geranyltransferase subunit beta</fullName>
    </alternativeName>
</protein>
<evidence type="ECO:0000256" key="6">
    <source>
        <dbReference type="ARBA" id="ARBA00022737"/>
    </source>
</evidence>
<evidence type="ECO:0000256" key="5">
    <source>
        <dbReference type="ARBA" id="ARBA00022723"/>
    </source>
</evidence>
<feature type="compositionally biased region" description="Basic and acidic residues" evidence="10">
    <location>
        <begin position="557"/>
        <end position="572"/>
    </location>
</feature>
<evidence type="ECO:0000256" key="10">
    <source>
        <dbReference type="SAM" id="MobiDB-lite"/>
    </source>
</evidence>
<evidence type="ECO:0000256" key="3">
    <source>
        <dbReference type="ARBA" id="ARBA00022602"/>
    </source>
</evidence>
<evidence type="ECO:0000256" key="7">
    <source>
        <dbReference type="ARBA" id="ARBA00022833"/>
    </source>
</evidence>
<dbReference type="GeneID" id="25478201"/>
<feature type="region of interest" description="Disordered" evidence="10">
    <location>
        <begin position="338"/>
        <end position="371"/>
    </location>
</feature>
<dbReference type="SUPFAM" id="SSF48239">
    <property type="entry name" value="Terpenoid cyclases/Protein prenyltransferases"/>
    <property type="match status" value="1"/>
</dbReference>
<feature type="domain" description="Prenyltransferase alpha-alpha toroid" evidence="11">
    <location>
        <begin position="81"/>
        <end position="109"/>
    </location>
</feature>
<evidence type="ECO:0000256" key="1">
    <source>
        <dbReference type="ARBA" id="ARBA00001947"/>
    </source>
</evidence>
<dbReference type="Gene3D" id="1.50.10.20">
    <property type="match status" value="2"/>
</dbReference>
<evidence type="ECO:0000313" key="12">
    <source>
        <dbReference type="EMBL" id="CDJ70245.1"/>
    </source>
</evidence>
<feature type="domain" description="Prenyltransferase alpha-alpha toroid" evidence="11">
    <location>
        <begin position="392"/>
        <end position="537"/>
    </location>
</feature>
<feature type="compositionally biased region" description="Polar residues" evidence="10">
    <location>
        <begin position="338"/>
        <end position="353"/>
    </location>
</feature>
<comment type="cofactor">
    <cofactor evidence="1">
        <name>Zn(2+)</name>
        <dbReference type="ChEBI" id="CHEBI:29105"/>
    </cofactor>
</comment>
<reference evidence="12" key="1">
    <citation type="submission" date="2013-10" db="EMBL/GenBank/DDBJ databases">
        <title>Genomic analysis of the causative agents of coccidiosis in chickens.</title>
        <authorList>
            <person name="Reid A.J."/>
            <person name="Blake D."/>
            <person name="Billington K."/>
            <person name="Browne H."/>
            <person name="Dunn M."/>
            <person name="Hung S."/>
            <person name="Kawahara F."/>
            <person name="Miranda-Saavedra D."/>
            <person name="Mourier T."/>
            <person name="Nagra H."/>
            <person name="Otto T.D."/>
            <person name="Rawlings N."/>
            <person name="Sanchez A."/>
            <person name="Sanders M."/>
            <person name="Subramaniam C."/>
            <person name="Tay Y."/>
            <person name="Dear P."/>
            <person name="Doerig C."/>
            <person name="Gruber A."/>
            <person name="Parkinson J."/>
            <person name="Shirley M."/>
            <person name="Wan K.L."/>
            <person name="Berriman M."/>
            <person name="Tomley F."/>
            <person name="Pain A."/>
        </authorList>
    </citation>
    <scope>NUCLEOTIDE SEQUENCE [LARGE SCALE GENOMIC DNA]</scope>
    <source>
        <strain evidence="12">Houghton</strain>
    </source>
</reference>
<dbReference type="GO" id="GO:0008318">
    <property type="term" value="F:protein prenyltransferase activity"/>
    <property type="evidence" value="ECO:0007669"/>
    <property type="project" value="InterPro"/>
</dbReference>